<reference evidence="1 2" key="1">
    <citation type="submission" date="2019-08" db="EMBL/GenBank/DDBJ databases">
        <title>Deep-cultivation of Planctomycetes and their phenomic and genomic characterization uncovers novel biology.</title>
        <authorList>
            <person name="Wiegand S."/>
            <person name="Jogler M."/>
            <person name="Boedeker C."/>
            <person name="Pinto D."/>
            <person name="Vollmers J."/>
            <person name="Rivas-Marin E."/>
            <person name="Kohn T."/>
            <person name="Peeters S.H."/>
            <person name="Heuer A."/>
            <person name="Rast P."/>
            <person name="Oberbeckmann S."/>
            <person name="Bunk B."/>
            <person name="Jeske O."/>
            <person name="Meyerdierks A."/>
            <person name="Storesund J.E."/>
            <person name="Kallscheuer N."/>
            <person name="Luecker S."/>
            <person name="Lage O.M."/>
            <person name="Pohl T."/>
            <person name="Merkel B.J."/>
            <person name="Hornburger P."/>
            <person name="Mueller R.-W."/>
            <person name="Bruemmer F."/>
            <person name="Labrenz M."/>
            <person name="Spormann A.M."/>
            <person name="Op den Camp H."/>
            <person name="Overmann J."/>
            <person name="Amann R."/>
            <person name="Jetten M.S.M."/>
            <person name="Mascher T."/>
            <person name="Medema M.H."/>
            <person name="Devos D.P."/>
            <person name="Kaster A.-K."/>
            <person name="Ovreas L."/>
            <person name="Rohde M."/>
            <person name="Galperin M.Y."/>
            <person name="Jogler C."/>
        </authorList>
    </citation>
    <scope>NUCLEOTIDE SEQUENCE [LARGE SCALE GENOMIC DNA]</scope>
    <source>
        <strain evidence="1 2">OJF2</strain>
    </source>
</reference>
<dbReference type="RefSeq" id="WP_148597983.1">
    <property type="nucleotide sequence ID" value="NZ_CP042997.1"/>
</dbReference>
<evidence type="ECO:0000313" key="2">
    <source>
        <dbReference type="Proteomes" id="UP000324233"/>
    </source>
</evidence>
<organism evidence="1 2">
    <name type="scientific">Aquisphaera giovannonii</name>
    <dbReference type="NCBI Taxonomy" id="406548"/>
    <lineage>
        <taxon>Bacteria</taxon>
        <taxon>Pseudomonadati</taxon>
        <taxon>Planctomycetota</taxon>
        <taxon>Planctomycetia</taxon>
        <taxon>Isosphaerales</taxon>
        <taxon>Isosphaeraceae</taxon>
        <taxon>Aquisphaera</taxon>
    </lineage>
</organism>
<proteinExistence type="predicted"/>
<evidence type="ECO:0000313" key="1">
    <source>
        <dbReference type="EMBL" id="QEH38549.1"/>
    </source>
</evidence>
<gene>
    <name evidence="1" type="ORF">OJF2_71520</name>
</gene>
<dbReference type="AlphaFoldDB" id="A0A5B9WE94"/>
<dbReference type="OrthoDB" id="1491023at2"/>
<accession>A0A5B9WE94</accession>
<dbReference type="KEGG" id="agv:OJF2_71520"/>
<name>A0A5B9WE94_9BACT</name>
<dbReference type="Proteomes" id="UP000324233">
    <property type="component" value="Chromosome"/>
</dbReference>
<keyword evidence="2" id="KW-1185">Reference proteome</keyword>
<dbReference type="EMBL" id="CP042997">
    <property type="protein sequence ID" value="QEH38549.1"/>
    <property type="molecule type" value="Genomic_DNA"/>
</dbReference>
<sequence>MKDAAASGIAERGDAAAPRAVPSLFLGRWLNTNPGTAGMAEVTFREEGGSVVLGVLGVGDPAPIDWGPTRVSLLSDGADLAEPTKMQAAYDFGFMDVLLHAWVKQGVLVIAVFNRFRDGSGRSNYFDREFFYRAEAGGDG</sequence>
<protein>
    <submittedName>
        <fullName evidence="1">Uncharacterized protein</fullName>
    </submittedName>
</protein>